<sequence length="64" mass="6992">MIPTIIDQDLPSLDVVNLIDFNFSSIGLGGDNLNNVQDPTEIPPTQQVADDSNQSSLQPLTVYY</sequence>
<gene>
    <name evidence="2" type="ORF">CANARDRAFT_176460</name>
</gene>
<feature type="region of interest" description="Disordered" evidence="1">
    <location>
        <begin position="32"/>
        <end position="64"/>
    </location>
</feature>
<keyword evidence="3" id="KW-1185">Reference proteome</keyword>
<organism evidence="2 3">
    <name type="scientific">[Candida] arabinofermentans NRRL YB-2248</name>
    <dbReference type="NCBI Taxonomy" id="983967"/>
    <lineage>
        <taxon>Eukaryota</taxon>
        <taxon>Fungi</taxon>
        <taxon>Dikarya</taxon>
        <taxon>Ascomycota</taxon>
        <taxon>Saccharomycotina</taxon>
        <taxon>Pichiomycetes</taxon>
        <taxon>Pichiales</taxon>
        <taxon>Pichiaceae</taxon>
        <taxon>Ogataea</taxon>
        <taxon>Ogataea/Candida clade</taxon>
    </lineage>
</organism>
<proteinExistence type="predicted"/>
<evidence type="ECO:0000313" key="3">
    <source>
        <dbReference type="Proteomes" id="UP000094801"/>
    </source>
</evidence>
<evidence type="ECO:0000313" key="2">
    <source>
        <dbReference type="EMBL" id="ODV85050.1"/>
    </source>
</evidence>
<dbReference type="EMBL" id="KV453854">
    <property type="protein sequence ID" value="ODV85050.1"/>
    <property type="molecule type" value="Genomic_DNA"/>
</dbReference>
<accession>A0A1E4SZZ8</accession>
<dbReference type="AlphaFoldDB" id="A0A1E4SZZ8"/>
<dbReference type="Proteomes" id="UP000094801">
    <property type="component" value="Unassembled WGS sequence"/>
</dbReference>
<evidence type="ECO:0000256" key="1">
    <source>
        <dbReference type="SAM" id="MobiDB-lite"/>
    </source>
</evidence>
<protein>
    <submittedName>
        <fullName evidence="2">Uncharacterized protein</fullName>
    </submittedName>
</protein>
<name>A0A1E4SZZ8_9ASCO</name>
<reference evidence="3" key="1">
    <citation type="submission" date="2016-04" db="EMBL/GenBank/DDBJ databases">
        <title>Comparative genomics of biotechnologically important yeasts.</title>
        <authorList>
            <consortium name="DOE Joint Genome Institute"/>
            <person name="Riley R."/>
            <person name="Haridas S."/>
            <person name="Wolfe K.H."/>
            <person name="Lopes M.R."/>
            <person name="Hittinger C.T."/>
            <person name="Goker M."/>
            <person name="Salamov A."/>
            <person name="Wisecaver J."/>
            <person name="Long T.M."/>
            <person name="Aerts A.L."/>
            <person name="Barry K."/>
            <person name="Choi C."/>
            <person name="Clum A."/>
            <person name="Coughlan A.Y."/>
            <person name="Deshpande S."/>
            <person name="Douglass A.P."/>
            <person name="Hanson S.J."/>
            <person name="Klenk H.-P."/>
            <person name="Labutti K."/>
            <person name="Lapidus A."/>
            <person name="Lindquist E."/>
            <person name="Lipzen A."/>
            <person name="Meier-Kolthoff J.P."/>
            <person name="Ohm R.A."/>
            <person name="Otillar R.P."/>
            <person name="Pangilinan J."/>
            <person name="Peng Y."/>
            <person name="Rokas A."/>
            <person name="Rosa C.A."/>
            <person name="Scheuner C."/>
            <person name="Sibirny A.A."/>
            <person name="Slot J.C."/>
            <person name="Stielow J.B."/>
            <person name="Sun H."/>
            <person name="Kurtzman C.P."/>
            <person name="Blackwell M."/>
            <person name="Grigoriev I.V."/>
            <person name="Jeffries T.W."/>
        </authorList>
    </citation>
    <scope>NUCLEOTIDE SEQUENCE [LARGE SCALE GENOMIC DNA]</scope>
    <source>
        <strain evidence="3">NRRL YB-2248</strain>
    </source>
</reference>